<evidence type="ECO:0000256" key="5">
    <source>
        <dbReference type="ARBA" id="ARBA00022857"/>
    </source>
</evidence>
<dbReference type="NCBIfam" id="TIGR00557">
    <property type="entry name" value="pdxA"/>
    <property type="match status" value="1"/>
</dbReference>
<feature type="binding site" evidence="10">
    <location>
        <position position="147"/>
    </location>
    <ligand>
        <name>substrate</name>
    </ligand>
</feature>
<keyword evidence="5 10" id="KW-0521">NADP</keyword>
<feature type="binding site" evidence="10">
    <location>
        <position position="146"/>
    </location>
    <ligand>
        <name>substrate</name>
    </ligand>
</feature>
<reference evidence="12" key="1">
    <citation type="submission" date="2016-10" db="EMBL/GenBank/DDBJ databases">
        <authorList>
            <person name="Varghese N."/>
            <person name="Submissions S."/>
        </authorList>
    </citation>
    <scope>NUCLEOTIDE SEQUENCE [LARGE SCALE GENOMIC DNA]</scope>
    <source>
        <strain evidence="12">DSM 18579</strain>
    </source>
</reference>
<dbReference type="GO" id="GO:0051287">
    <property type="term" value="F:NAD binding"/>
    <property type="evidence" value="ECO:0007669"/>
    <property type="project" value="InterPro"/>
</dbReference>
<keyword evidence="2 10" id="KW-0479">Metal-binding</keyword>
<dbReference type="Gene3D" id="3.40.718.10">
    <property type="entry name" value="Isopropylmalate Dehydrogenase"/>
    <property type="match status" value="1"/>
</dbReference>
<feature type="binding site" evidence="10">
    <location>
        <position position="176"/>
    </location>
    <ligand>
        <name>a divalent metal cation</name>
        <dbReference type="ChEBI" id="CHEBI:60240"/>
        <note>ligand shared between dimeric partners</note>
    </ligand>
</feature>
<keyword evidence="3 10" id="KW-0862">Zinc</keyword>
<comment type="miscellaneous">
    <text evidence="10">The active site is located at the dimer interface.</text>
</comment>
<dbReference type="STRING" id="1123402.SAMN02583745_00859"/>
<dbReference type="InterPro" id="IPR005255">
    <property type="entry name" value="PdxA_fam"/>
</dbReference>
<evidence type="ECO:0000256" key="6">
    <source>
        <dbReference type="ARBA" id="ARBA00023002"/>
    </source>
</evidence>
<keyword evidence="1 10" id="KW-0963">Cytoplasm</keyword>
<dbReference type="Pfam" id="PF04166">
    <property type="entry name" value="PdxA"/>
    <property type="match status" value="1"/>
</dbReference>
<dbReference type="GO" id="GO:0042823">
    <property type="term" value="P:pyridoxal phosphate biosynthetic process"/>
    <property type="evidence" value="ECO:0007669"/>
    <property type="project" value="UniProtKB-UniRule"/>
</dbReference>
<comment type="function">
    <text evidence="10">Catalyzes the NAD(P)-dependent oxidation of 4-(phosphooxy)-L-threonine (HTP) into 2-amino-3-oxo-4-(phosphooxy)butyric acid which spontaneously decarboxylates to form 3-amino-2-oxopropyl phosphate (AHAP).</text>
</comment>
<proteinExistence type="inferred from homology"/>
<feature type="binding site" evidence="10">
    <location>
        <position position="293"/>
    </location>
    <ligand>
        <name>substrate</name>
    </ligand>
</feature>
<dbReference type="GO" id="GO:0008615">
    <property type="term" value="P:pyridoxine biosynthetic process"/>
    <property type="evidence" value="ECO:0007669"/>
    <property type="project" value="UniProtKB-UniRule"/>
</dbReference>
<comment type="similarity">
    <text evidence="10">Belongs to the PdxA family.</text>
</comment>
<evidence type="ECO:0000313" key="12">
    <source>
        <dbReference type="Proteomes" id="UP000242642"/>
    </source>
</evidence>
<dbReference type="AlphaFoldDB" id="A0A1I0ACU9"/>
<keyword evidence="8 10" id="KW-0664">Pyridoxine biosynthesis</keyword>
<keyword evidence="6 10" id="KW-0560">Oxidoreductase</keyword>
<feature type="binding site" evidence="10">
    <location>
        <position position="221"/>
    </location>
    <ligand>
        <name>a divalent metal cation</name>
        <dbReference type="ChEBI" id="CHEBI:60240"/>
        <note>ligand shared between dimeric partners</note>
    </ligand>
</feature>
<evidence type="ECO:0000256" key="10">
    <source>
        <dbReference type="HAMAP-Rule" id="MF_00536"/>
    </source>
</evidence>
<name>A0A1I0ACU9_9GAMM</name>
<comment type="catalytic activity">
    <reaction evidence="10">
        <text>4-(phosphooxy)-L-threonine + NAD(+) = 3-amino-2-oxopropyl phosphate + CO2 + NADH</text>
        <dbReference type="Rhea" id="RHEA:32275"/>
        <dbReference type="ChEBI" id="CHEBI:16526"/>
        <dbReference type="ChEBI" id="CHEBI:57279"/>
        <dbReference type="ChEBI" id="CHEBI:57540"/>
        <dbReference type="ChEBI" id="CHEBI:57945"/>
        <dbReference type="ChEBI" id="CHEBI:58452"/>
        <dbReference type="EC" id="1.1.1.262"/>
    </reaction>
</comment>
<evidence type="ECO:0000313" key="11">
    <source>
        <dbReference type="EMBL" id="SES91096.1"/>
    </source>
</evidence>
<feature type="binding site" evidence="10">
    <location>
        <position position="284"/>
    </location>
    <ligand>
        <name>substrate</name>
    </ligand>
</feature>
<dbReference type="GO" id="GO:0050570">
    <property type="term" value="F:4-hydroxythreonine-4-phosphate dehydrogenase activity"/>
    <property type="evidence" value="ECO:0007669"/>
    <property type="project" value="UniProtKB-UniRule"/>
</dbReference>
<organism evidence="11 12">
    <name type="scientific">Thorsellia anophelis DSM 18579</name>
    <dbReference type="NCBI Taxonomy" id="1123402"/>
    <lineage>
        <taxon>Bacteria</taxon>
        <taxon>Pseudomonadati</taxon>
        <taxon>Pseudomonadota</taxon>
        <taxon>Gammaproteobacteria</taxon>
        <taxon>Enterobacterales</taxon>
        <taxon>Thorselliaceae</taxon>
        <taxon>Thorsellia</taxon>
    </lineage>
</organism>
<dbReference type="PANTHER" id="PTHR30004:SF5">
    <property type="entry name" value="4-HYDROXYTHREONINE-4-PHOSPHATE DEHYDROGENASE"/>
    <property type="match status" value="1"/>
</dbReference>
<dbReference type="EMBL" id="FOHV01000005">
    <property type="protein sequence ID" value="SES91096.1"/>
    <property type="molecule type" value="Genomic_DNA"/>
</dbReference>
<dbReference type="UniPathway" id="UPA00244">
    <property type="reaction ID" value="UER00312"/>
</dbReference>
<keyword evidence="7 10" id="KW-0520">NAD</keyword>
<evidence type="ECO:0000256" key="1">
    <source>
        <dbReference type="ARBA" id="ARBA00022490"/>
    </source>
</evidence>
<comment type="subunit">
    <text evidence="10">Homodimer.</text>
</comment>
<dbReference type="InterPro" id="IPR037510">
    <property type="entry name" value="PdxA"/>
</dbReference>
<comment type="subcellular location">
    <subcellularLocation>
        <location evidence="10">Cytoplasm</location>
    </subcellularLocation>
</comment>
<feature type="binding site" evidence="10">
    <location>
        <position position="302"/>
    </location>
    <ligand>
        <name>substrate</name>
    </ligand>
</feature>
<evidence type="ECO:0000256" key="4">
    <source>
        <dbReference type="ARBA" id="ARBA00022842"/>
    </source>
</evidence>
<dbReference type="GO" id="GO:0050897">
    <property type="term" value="F:cobalt ion binding"/>
    <property type="evidence" value="ECO:0007669"/>
    <property type="project" value="UniProtKB-UniRule"/>
</dbReference>
<feature type="binding site" evidence="10">
    <location>
        <position position="276"/>
    </location>
    <ligand>
        <name>a divalent metal cation</name>
        <dbReference type="ChEBI" id="CHEBI:60240"/>
        <note>ligand shared between dimeric partners</note>
    </ligand>
</feature>
<keyword evidence="12" id="KW-1185">Reference proteome</keyword>
<dbReference type="Proteomes" id="UP000242642">
    <property type="component" value="Unassembled WGS sequence"/>
</dbReference>
<accession>A0A1I0ACU9</accession>
<keyword evidence="4 10" id="KW-0460">Magnesium</keyword>
<dbReference type="EC" id="1.1.1.262" evidence="10"/>
<dbReference type="HAMAP" id="MF_00536">
    <property type="entry name" value="PdxA"/>
    <property type="match status" value="1"/>
</dbReference>
<dbReference type="GO" id="GO:0000287">
    <property type="term" value="F:magnesium ion binding"/>
    <property type="evidence" value="ECO:0007669"/>
    <property type="project" value="UniProtKB-UniRule"/>
</dbReference>
<sequence>MLKNKPIIVTPGEPAGIGPDLVLKLAQITNDNQLVICADKYMLLQRAQLLEIPIEIIEYDKSNQSDETLDYTPLGHKTRPLQLRVLHIPLGQNVVPGQLSSLNSQYVVDTLVRATKGCLEGEFCALLTAPVHKGIINDAGITFSGHTELLAELSGAHQVVMVLATDKMKVALATTHIPLKEVSEAITFEGLSQVLKTIDTELKVKYRIKTPNIFVCGLNPHAGEGGHLGREEIDVIIPVIEKLKSEGLNLVGPMPADTVFQPKYLESADIFLAMYHDQGLPVLKYQGFGEAVNITFGLPFIRVSVDHGTALDLAGTGKANEGSILTAYNLIKKLIAY</sequence>
<dbReference type="PANTHER" id="PTHR30004">
    <property type="entry name" value="4-HYDROXYTHREONINE-4-PHOSPHATE DEHYDROGENASE"/>
    <property type="match status" value="1"/>
</dbReference>
<evidence type="ECO:0000256" key="9">
    <source>
        <dbReference type="ARBA" id="ARBA00023285"/>
    </source>
</evidence>
<dbReference type="SUPFAM" id="SSF53659">
    <property type="entry name" value="Isocitrate/Isopropylmalate dehydrogenase-like"/>
    <property type="match status" value="1"/>
</dbReference>
<evidence type="ECO:0000256" key="8">
    <source>
        <dbReference type="ARBA" id="ARBA00023096"/>
    </source>
</evidence>
<comment type="cofactor">
    <cofactor evidence="10">
        <name>Zn(2+)</name>
        <dbReference type="ChEBI" id="CHEBI:29105"/>
    </cofactor>
    <cofactor evidence="10">
        <name>Mg(2+)</name>
        <dbReference type="ChEBI" id="CHEBI:18420"/>
    </cofactor>
    <cofactor evidence="10">
        <name>Co(2+)</name>
        <dbReference type="ChEBI" id="CHEBI:48828"/>
    </cofactor>
    <text evidence="10">Binds 1 divalent metal cation per subunit. Can use ions such as Zn(2+), Mg(2+) or Co(2+).</text>
</comment>
<evidence type="ECO:0000256" key="2">
    <source>
        <dbReference type="ARBA" id="ARBA00022723"/>
    </source>
</evidence>
<gene>
    <name evidence="10" type="primary">pdxA</name>
    <name evidence="11" type="ORF">SAMN02583745_00859</name>
</gene>
<evidence type="ECO:0000256" key="7">
    <source>
        <dbReference type="ARBA" id="ARBA00023027"/>
    </source>
</evidence>
<dbReference type="GO" id="GO:0008270">
    <property type="term" value="F:zinc ion binding"/>
    <property type="evidence" value="ECO:0007669"/>
    <property type="project" value="UniProtKB-UniRule"/>
</dbReference>
<dbReference type="GO" id="GO:0005737">
    <property type="term" value="C:cytoplasm"/>
    <property type="evidence" value="ECO:0007669"/>
    <property type="project" value="UniProtKB-SubCell"/>
</dbReference>
<protein>
    <recommendedName>
        <fullName evidence="10">4-hydroxythreonine-4-phosphate dehydrogenase</fullName>
        <ecNumber evidence="10">1.1.1.262</ecNumber>
    </recommendedName>
    <alternativeName>
        <fullName evidence="10">4-(phosphohydroxy)-L-threonine dehydrogenase</fullName>
    </alternativeName>
</protein>
<evidence type="ECO:0000256" key="3">
    <source>
        <dbReference type="ARBA" id="ARBA00022833"/>
    </source>
</evidence>
<keyword evidence="9 10" id="KW-0170">Cobalt</keyword>
<comment type="pathway">
    <text evidence="10">Cofactor biosynthesis; pyridoxine 5'-phosphate biosynthesis; pyridoxine 5'-phosphate from D-erythrose 4-phosphate: step 4/5.</text>
</comment>